<dbReference type="Gene3D" id="1.10.1660.60">
    <property type="entry name" value="Putative excisionased domain DUF1233"/>
    <property type="match status" value="1"/>
</dbReference>
<name>A0A0F6AZG1_SALT1</name>
<dbReference type="EMBL" id="CP001363">
    <property type="protein sequence ID" value="ACY87635.1"/>
    <property type="molecule type" value="Genomic_DNA"/>
</dbReference>
<dbReference type="KEGG" id="seo:STM14_1141"/>
<proteinExistence type="predicted"/>
<dbReference type="RefSeq" id="WP_000065276.1">
    <property type="nucleotide sequence ID" value="NC_016856.1"/>
</dbReference>
<reference evidence="1 2" key="1">
    <citation type="journal article" date="2010" name="J. Bacteriol.">
        <title>Short-term signatures of evolutionary change in the Salmonella enterica serovar typhimurium 14028 genome.</title>
        <authorList>
            <person name="Jarvik T."/>
            <person name="Smillie C."/>
            <person name="Groisman E.A."/>
            <person name="Ochman H."/>
        </authorList>
    </citation>
    <scope>NUCLEOTIDE SEQUENCE [LARGE SCALE GENOMIC DNA]</scope>
    <source>
        <strain evidence="2">14028s / SGSC 2262</strain>
    </source>
</reference>
<dbReference type="HOGENOM" id="CLU_175398_0_0_6"/>
<dbReference type="AlphaFoldDB" id="A0A0F6AZG1"/>
<evidence type="ECO:0000313" key="2">
    <source>
        <dbReference type="Proteomes" id="UP000002695"/>
    </source>
</evidence>
<keyword evidence="2" id="KW-1185">Reference proteome</keyword>
<organism evidence="1 2">
    <name type="scientific">Salmonella typhimurium (strain 14028s / SGSC 2262)</name>
    <dbReference type="NCBI Taxonomy" id="588858"/>
    <lineage>
        <taxon>Bacteria</taxon>
        <taxon>Pseudomonadati</taxon>
        <taxon>Pseudomonadota</taxon>
        <taxon>Gammaproteobacteria</taxon>
        <taxon>Enterobacterales</taxon>
        <taxon>Enterobacteriaceae</taxon>
        <taxon>Salmonella</taxon>
    </lineage>
</organism>
<dbReference type="PATRIC" id="fig|588858.6.peg.1141"/>
<dbReference type="Proteomes" id="UP000002695">
    <property type="component" value="Chromosome"/>
</dbReference>
<accession>A0A0F6AZG1</accession>
<gene>
    <name evidence="1" type="ordered locus">STM14_1141</name>
</gene>
<dbReference type="InterPro" id="IPR038146">
    <property type="entry name" value="933W_put_Xis_sf"/>
</dbReference>
<protein>
    <submittedName>
        <fullName evidence="1">Excisionase</fullName>
    </submittedName>
</protein>
<dbReference type="Pfam" id="PF06806">
    <property type="entry name" value="DUF1233"/>
    <property type="match status" value="1"/>
</dbReference>
<dbReference type="InterPro" id="IPR009634">
    <property type="entry name" value="Put_exci"/>
</dbReference>
<sequence>MSNIIQLTPNKWVSEKVLIAVTGLKPGTITRARKESWMLGREYLHISPDGNPKPSSECIYNREAVDQWIEAQKKNQPGAKTT</sequence>
<evidence type="ECO:0000313" key="1">
    <source>
        <dbReference type="EMBL" id="ACY87635.1"/>
    </source>
</evidence>
<dbReference type="BioCyc" id="SENT588858:STM14_RS05485-MONOMER"/>
<dbReference type="SMR" id="A0A0F6AZG1"/>